<dbReference type="CDD" id="cd00037">
    <property type="entry name" value="CLECT"/>
    <property type="match status" value="1"/>
</dbReference>
<evidence type="ECO:0000313" key="2">
    <source>
        <dbReference type="Proteomes" id="UP000008909"/>
    </source>
</evidence>
<reference evidence="1" key="1">
    <citation type="journal article" date="2011" name="Genome Biol.">
        <title>The draft genome of the carcinogenic human liver fluke Clonorchis sinensis.</title>
        <authorList>
            <person name="Wang X."/>
            <person name="Chen W."/>
            <person name="Huang Y."/>
            <person name="Sun J."/>
            <person name="Men J."/>
            <person name="Liu H."/>
            <person name="Luo F."/>
            <person name="Guo L."/>
            <person name="Lv X."/>
            <person name="Deng C."/>
            <person name="Zhou C."/>
            <person name="Fan Y."/>
            <person name="Li X."/>
            <person name="Huang L."/>
            <person name="Hu Y."/>
            <person name="Liang C."/>
            <person name="Hu X."/>
            <person name="Xu J."/>
            <person name="Yu X."/>
        </authorList>
    </citation>
    <scope>NUCLEOTIDE SEQUENCE [LARGE SCALE GENOMIC DNA]</scope>
    <source>
        <strain evidence="1">Henan</strain>
    </source>
</reference>
<name>G7YGS0_CLOSI</name>
<evidence type="ECO:0008006" key="3">
    <source>
        <dbReference type="Google" id="ProtNLM"/>
    </source>
</evidence>
<organism evidence="1 2">
    <name type="scientific">Clonorchis sinensis</name>
    <name type="common">Chinese liver fluke</name>
    <dbReference type="NCBI Taxonomy" id="79923"/>
    <lineage>
        <taxon>Eukaryota</taxon>
        <taxon>Metazoa</taxon>
        <taxon>Spiralia</taxon>
        <taxon>Lophotrochozoa</taxon>
        <taxon>Platyhelminthes</taxon>
        <taxon>Trematoda</taxon>
        <taxon>Digenea</taxon>
        <taxon>Opisthorchiida</taxon>
        <taxon>Opisthorchiata</taxon>
        <taxon>Opisthorchiidae</taxon>
        <taxon>Clonorchis</taxon>
    </lineage>
</organism>
<dbReference type="Proteomes" id="UP000008909">
    <property type="component" value="Unassembled WGS sequence"/>
</dbReference>
<reference key="2">
    <citation type="submission" date="2011-10" db="EMBL/GenBank/DDBJ databases">
        <title>The genome and transcriptome sequence of Clonorchis sinensis provide insights into the carcinogenic liver fluke.</title>
        <authorList>
            <person name="Wang X."/>
            <person name="Huang Y."/>
            <person name="Chen W."/>
            <person name="Liu H."/>
            <person name="Guo L."/>
            <person name="Chen Y."/>
            <person name="Luo F."/>
            <person name="Zhou W."/>
            <person name="Sun J."/>
            <person name="Mao Q."/>
            <person name="Liang P."/>
            <person name="Zhou C."/>
            <person name="Tian Y."/>
            <person name="Men J."/>
            <person name="Lv X."/>
            <person name="Huang L."/>
            <person name="Zhou J."/>
            <person name="Hu Y."/>
            <person name="Li R."/>
            <person name="Zhang F."/>
            <person name="Lei H."/>
            <person name="Li X."/>
            <person name="Hu X."/>
            <person name="Liang C."/>
            <person name="Xu J."/>
            <person name="Wu Z."/>
            <person name="Yu X."/>
        </authorList>
    </citation>
    <scope>NUCLEOTIDE SEQUENCE</scope>
    <source>
        <strain>Henan</strain>
    </source>
</reference>
<protein>
    <recommendedName>
        <fullName evidence="3">C-type lectin domain-containing protein</fullName>
    </recommendedName>
</protein>
<gene>
    <name evidence="1" type="ORF">CLF_107418</name>
</gene>
<evidence type="ECO:0000313" key="1">
    <source>
        <dbReference type="EMBL" id="GAA52153.1"/>
    </source>
</evidence>
<keyword evidence="2" id="KW-1185">Reference proteome</keyword>
<dbReference type="EMBL" id="DF143248">
    <property type="protein sequence ID" value="GAA52153.1"/>
    <property type="molecule type" value="Genomic_DNA"/>
</dbReference>
<dbReference type="AlphaFoldDB" id="G7YGS0"/>
<sequence>MMNTSLIPLSKDLRNWELEKASKKTFSTIYGLKCFESKITKGEDQCYVHYVRKMSFDSAVKACATLGARIITIYNEEHSVTPQRLMTEGLQIGKDPSENRMESTEMKFFAYLNKNVVRPLIVKYTSVLVTVDQGVLMQVSSEELRVTRRFDDPKYQKEELGSEVYGTIYTIVNKIIQRVSSVHVRGVNKSQCTVRVRTPNNAEQNVGSVVWAAVVASEATLVILIGVHRYIYCISDTRTQSSSLHYKDATDQKFSTIPQLVQRKKLFPFRCPTGLPTEGGMKAGDLEIYAAGPRLSVVFLLLAATSFPGVARQSDIGPRMVRTNRLATGSLADQDVGRIYQNRLLESPRNAPSSDANSYWDEIVTSLHSACEVMLVDILSVNKPLTIRGQTIEVVDRLTHLGSRISSDCSVTDEVNAQI</sequence>
<proteinExistence type="predicted"/>
<dbReference type="InterPro" id="IPR016187">
    <property type="entry name" value="CTDL_fold"/>
</dbReference>
<dbReference type="SUPFAM" id="SSF56436">
    <property type="entry name" value="C-type lectin-like"/>
    <property type="match status" value="1"/>
</dbReference>
<accession>G7YGS0</accession>